<name>A0A3N4K1H2_9PEZI</name>
<evidence type="ECO:0000313" key="1">
    <source>
        <dbReference type="EMBL" id="RPA99744.1"/>
    </source>
</evidence>
<sequence>MPKERYYNDFFNKRPEEWSITCYLNYNQGKLKLPSALDQWPKSLRVIRESTCGKFLPLHKSCAEELLLRYQDVRLFSLSFFFLQCVVATAGSVDLSCSSSRYHSRLIQTTFSSSAISLQGWSGPVADDHFAPLFPRHRVLVAAHIV</sequence>
<evidence type="ECO:0000313" key="2">
    <source>
        <dbReference type="Proteomes" id="UP000276215"/>
    </source>
</evidence>
<reference evidence="1 2" key="1">
    <citation type="journal article" date="2018" name="Nat. Ecol. Evol.">
        <title>Pezizomycetes genomes reveal the molecular basis of ectomycorrhizal truffle lifestyle.</title>
        <authorList>
            <person name="Murat C."/>
            <person name="Payen T."/>
            <person name="Noel B."/>
            <person name="Kuo A."/>
            <person name="Morin E."/>
            <person name="Chen J."/>
            <person name="Kohler A."/>
            <person name="Krizsan K."/>
            <person name="Balestrini R."/>
            <person name="Da Silva C."/>
            <person name="Montanini B."/>
            <person name="Hainaut M."/>
            <person name="Levati E."/>
            <person name="Barry K.W."/>
            <person name="Belfiori B."/>
            <person name="Cichocki N."/>
            <person name="Clum A."/>
            <person name="Dockter R.B."/>
            <person name="Fauchery L."/>
            <person name="Guy J."/>
            <person name="Iotti M."/>
            <person name="Le Tacon F."/>
            <person name="Lindquist E.A."/>
            <person name="Lipzen A."/>
            <person name="Malagnac F."/>
            <person name="Mello A."/>
            <person name="Molinier V."/>
            <person name="Miyauchi S."/>
            <person name="Poulain J."/>
            <person name="Riccioni C."/>
            <person name="Rubini A."/>
            <person name="Sitrit Y."/>
            <person name="Splivallo R."/>
            <person name="Traeger S."/>
            <person name="Wang M."/>
            <person name="Zifcakova L."/>
            <person name="Wipf D."/>
            <person name="Zambonelli A."/>
            <person name="Paolocci F."/>
            <person name="Nowrousian M."/>
            <person name="Ottonello S."/>
            <person name="Baldrian P."/>
            <person name="Spatafora J.W."/>
            <person name="Henrissat B."/>
            <person name="Nagy L.G."/>
            <person name="Aury J.M."/>
            <person name="Wincker P."/>
            <person name="Grigoriev I.V."/>
            <person name="Bonfante P."/>
            <person name="Martin F.M."/>
        </authorList>
    </citation>
    <scope>NUCLEOTIDE SEQUENCE [LARGE SCALE GENOMIC DNA]</scope>
    <source>
        <strain evidence="1 2">120613-1</strain>
    </source>
</reference>
<keyword evidence="2" id="KW-1185">Reference proteome</keyword>
<protein>
    <submittedName>
        <fullName evidence="1">Uncharacterized protein</fullName>
    </submittedName>
</protein>
<dbReference type="AlphaFoldDB" id="A0A3N4K1H2"/>
<dbReference type="EMBL" id="ML120385">
    <property type="protein sequence ID" value="RPA99744.1"/>
    <property type="molecule type" value="Genomic_DNA"/>
</dbReference>
<proteinExistence type="predicted"/>
<dbReference type="Proteomes" id="UP000276215">
    <property type="component" value="Unassembled WGS sequence"/>
</dbReference>
<accession>A0A3N4K1H2</accession>
<gene>
    <name evidence="1" type="ORF">L873DRAFT_880382</name>
</gene>
<organism evidence="1 2">
    <name type="scientific">Choiromyces venosus 120613-1</name>
    <dbReference type="NCBI Taxonomy" id="1336337"/>
    <lineage>
        <taxon>Eukaryota</taxon>
        <taxon>Fungi</taxon>
        <taxon>Dikarya</taxon>
        <taxon>Ascomycota</taxon>
        <taxon>Pezizomycotina</taxon>
        <taxon>Pezizomycetes</taxon>
        <taxon>Pezizales</taxon>
        <taxon>Tuberaceae</taxon>
        <taxon>Choiromyces</taxon>
    </lineage>
</organism>